<feature type="compositionally biased region" description="Low complexity" evidence="1">
    <location>
        <begin position="122"/>
        <end position="134"/>
    </location>
</feature>
<dbReference type="Proteomes" id="UP000266298">
    <property type="component" value="Unassembled WGS sequence"/>
</dbReference>
<organism evidence="2 3">
    <name type="scientific">Clavibacter michiganensis</name>
    <dbReference type="NCBI Taxonomy" id="28447"/>
    <lineage>
        <taxon>Bacteria</taxon>
        <taxon>Bacillati</taxon>
        <taxon>Actinomycetota</taxon>
        <taxon>Actinomycetes</taxon>
        <taxon>Micrococcales</taxon>
        <taxon>Microbacteriaceae</taxon>
        <taxon>Clavibacter</taxon>
    </lineage>
</organism>
<sequence>VVRVDLPSPDRPGDGVFRAVLADARYRPGSASASAQLLYRVDGQGDGVPIGVGQALTLPRTGVGATIQVRVVEDSGDGRPRSSGWSDPVSAGTAVDARAGDVRSATDDAGVTTFSWTSMPPAAGRGARVADGGG</sequence>
<proteinExistence type="predicted"/>
<reference evidence="2 3" key="1">
    <citation type="submission" date="2018-08" db="EMBL/GenBank/DDBJ databases">
        <title>Genome Sequence of Clavibacter michiganensis Subspecies type strains, and the Atypical Peach-Colored Strains Isolated from Tomato.</title>
        <authorList>
            <person name="Osdaghi E."/>
            <person name="Portier P."/>
            <person name="Briand M."/>
            <person name="Jacques M.-A."/>
        </authorList>
    </citation>
    <scope>NUCLEOTIDE SEQUENCE [LARGE SCALE GENOMIC DNA]</scope>
    <source>
        <strain evidence="2 3">CFBP 7493</strain>
    </source>
</reference>
<gene>
    <name evidence="2" type="ORF">DZF96_17785</name>
</gene>
<name>A0A399N6L9_9MICO</name>
<dbReference type="RefSeq" id="WP_147362564.1">
    <property type="nucleotide sequence ID" value="NZ_QWEC01000708.1"/>
</dbReference>
<dbReference type="EMBL" id="QWEC01000708">
    <property type="protein sequence ID" value="RII89743.1"/>
    <property type="molecule type" value="Genomic_DNA"/>
</dbReference>
<accession>A0A399N6L9</accession>
<protein>
    <submittedName>
        <fullName evidence="2">Uncharacterized protein</fullName>
    </submittedName>
</protein>
<evidence type="ECO:0000313" key="2">
    <source>
        <dbReference type="EMBL" id="RII89743.1"/>
    </source>
</evidence>
<evidence type="ECO:0000313" key="3">
    <source>
        <dbReference type="Proteomes" id="UP000266298"/>
    </source>
</evidence>
<dbReference type="AlphaFoldDB" id="A0A399N6L9"/>
<feature type="non-terminal residue" evidence="2">
    <location>
        <position position="134"/>
    </location>
</feature>
<feature type="non-terminal residue" evidence="2">
    <location>
        <position position="1"/>
    </location>
</feature>
<comment type="caution">
    <text evidence="2">The sequence shown here is derived from an EMBL/GenBank/DDBJ whole genome shotgun (WGS) entry which is preliminary data.</text>
</comment>
<feature type="region of interest" description="Disordered" evidence="1">
    <location>
        <begin position="74"/>
        <end position="94"/>
    </location>
</feature>
<evidence type="ECO:0000256" key="1">
    <source>
        <dbReference type="SAM" id="MobiDB-lite"/>
    </source>
</evidence>
<feature type="region of interest" description="Disordered" evidence="1">
    <location>
        <begin position="112"/>
        <end position="134"/>
    </location>
</feature>